<keyword evidence="4" id="KW-0694">RNA-binding</keyword>
<evidence type="ECO:0000256" key="1">
    <source>
        <dbReference type="ARBA" id="ARBA00022490"/>
    </source>
</evidence>
<dbReference type="InterPro" id="IPR023153">
    <property type="entry name" value="DarP_sf"/>
</dbReference>
<evidence type="ECO:0000256" key="2">
    <source>
        <dbReference type="ARBA" id="ARBA00022517"/>
    </source>
</evidence>
<dbReference type="CDD" id="cd16331">
    <property type="entry name" value="YjgA-like"/>
    <property type="match status" value="1"/>
</dbReference>
<evidence type="ECO:0000256" key="3">
    <source>
        <dbReference type="ARBA" id="ARBA00022730"/>
    </source>
</evidence>
<dbReference type="GO" id="GO:0005829">
    <property type="term" value="C:cytosol"/>
    <property type="evidence" value="ECO:0007669"/>
    <property type="project" value="TreeGrafter"/>
</dbReference>
<evidence type="ECO:0000256" key="4">
    <source>
        <dbReference type="ARBA" id="ARBA00022884"/>
    </source>
</evidence>
<dbReference type="PANTHER" id="PTHR38101:SF1">
    <property type="entry name" value="UPF0307 PROTEIN YJGA"/>
    <property type="match status" value="1"/>
</dbReference>
<reference evidence="6" key="1">
    <citation type="submission" date="2017-08" db="EMBL/GenBank/DDBJ databases">
        <title>A dynamic microbial community with high functional redundancy inhabits the cold, oxic subseafloor aquifer.</title>
        <authorList>
            <person name="Tully B.J."/>
            <person name="Wheat C.G."/>
            <person name="Glazer B.T."/>
            <person name="Huber J.A."/>
        </authorList>
    </citation>
    <scope>NUCLEOTIDE SEQUENCE [LARGE SCALE GENOMIC DNA]</scope>
</reference>
<keyword evidence="3" id="KW-0699">rRNA-binding</keyword>
<dbReference type="GO" id="GO:0042254">
    <property type="term" value="P:ribosome biogenesis"/>
    <property type="evidence" value="ECO:0007669"/>
    <property type="project" value="UniProtKB-KW"/>
</dbReference>
<name>A0A2A4TA81_9DELT</name>
<dbReference type="Gene3D" id="1.10.60.30">
    <property type="entry name" value="PSPTO4464-like domains"/>
    <property type="match status" value="2"/>
</dbReference>
<gene>
    <name evidence="5" type="ORF">COB67_02040</name>
</gene>
<dbReference type="Proteomes" id="UP000218113">
    <property type="component" value="Unassembled WGS sequence"/>
</dbReference>
<sequence>MRPEEEENELEDTRKSRSQIKREMTELQGLGEQLLTLGKVQLGKLDLPERLLEAVLQAKKFKRGEALRRQIQLIGAYMRDIDPEPLKLHFENLTQGNRQQLKAIQEVERWRDRLIEGDKQLLDELGERFSAEWDLQRVRQFIRNAQKEKERSKPPKAFRSLYRYLKELAKV</sequence>
<dbReference type="PIRSF" id="PIRSF016183">
    <property type="entry name" value="UCP016183"/>
    <property type="match status" value="1"/>
</dbReference>
<evidence type="ECO:0008006" key="7">
    <source>
        <dbReference type="Google" id="ProtNLM"/>
    </source>
</evidence>
<dbReference type="AlphaFoldDB" id="A0A2A4TA81"/>
<accession>A0A2A4TA81</accession>
<dbReference type="NCBIfam" id="NF003593">
    <property type="entry name" value="PRK05255.1-1"/>
    <property type="match status" value="1"/>
</dbReference>
<dbReference type="PANTHER" id="PTHR38101">
    <property type="entry name" value="UPF0307 PROTEIN YJGA"/>
    <property type="match status" value="1"/>
</dbReference>
<dbReference type="InterPro" id="IPR006839">
    <property type="entry name" value="DarP"/>
</dbReference>
<keyword evidence="1" id="KW-0963">Cytoplasm</keyword>
<keyword evidence="2" id="KW-0690">Ribosome biogenesis</keyword>
<dbReference type="Pfam" id="PF04751">
    <property type="entry name" value="DarP"/>
    <property type="match status" value="1"/>
</dbReference>
<evidence type="ECO:0000313" key="5">
    <source>
        <dbReference type="EMBL" id="PCI30452.1"/>
    </source>
</evidence>
<proteinExistence type="inferred from homology"/>
<dbReference type="EMBL" id="NVSR01000005">
    <property type="protein sequence ID" value="PCI30452.1"/>
    <property type="molecule type" value="Genomic_DNA"/>
</dbReference>
<comment type="caution">
    <text evidence="5">The sequence shown here is derived from an EMBL/GenBank/DDBJ whole genome shotgun (WGS) entry which is preliminary data.</text>
</comment>
<dbReference type="HAMAP" id="MF_00765">
    <property type="entry name" value="DarP"/>
    <property type="match status" value="1"/>
</dbReference>
<dbReference type="SUPFAM" id="SSF158710">
    <property type="entry name" value="PSPTO4464-like"/>
    <property type="match status" value="1"/>
</dbReference>
<dbReference type="GO" id="GO:0019843">
    <property type="term" value="F:rRNA binding"/>
    <property type="evidence" value="ECO:0007669"/>
    <property type="project" value="UniProtKB-KW"/>
</dbReference>
<organism evidence="5 6">
    <name type="scientific">SAR324 cluster bacterium</name>
    <dbReference type="NCBI Taxonomy" id="2024889"/>
    <lineage>
        <taxon>Bacteria</taxon>
        <taxon>Deltaproteobacteria</taxon>
        <taxon>SAR324 cluster</taxon>
    </lineage>
</organism>
<evidence type="ECO:0000313" key="6">
    <source>
        <dbReference type="Proteomes" id="UP000218113"/>
    </source>
</evidence>
<protein>
    <recommendedName>
        <fullName evidence="7">DUF615 domain-containing protein</fullName>
    </recommendedName>
</protein>